<comment type="caution">
    <text evidence="3">The sequence shown here is derived from an EMBL/GenBank/DDBJ whole genome shotgun (WGS) entry which is preliminary data.</text>
</comment>
<dbReference type="Gene3D" id="1.10.700.10">
    <property type="entry name" value="Dioxygenase LigAB, LigA subunit"/>
    <property type="match status" value="1"/>
</dbReference>
<feature type="domain" description="Extradiol ring-cleavage dioxygenase LigAB LigA subunit" evidence="2">
    <location>
        <begin position="4"/>
        <end position="52"/>
    </location>
</feature>
<protein>
    <recommendedName>
        <fullName evidence="2">Extradiol ring-cleavage dioxygenase LigAB LigA subunit domain-containing protein</fullName>
    </recommendedName>
</protein>
<keyword evidence="4" id="KW-1185">Reference proteome</keyword>
<dbReference type="RefSeq" id="WP_012324159.1">
    <property type="nucleotide sequence ID" value="NZ_JAHZST010000022.1"/>
</dbReference>
<dbReference type="InterPro" id="IPR011986">
    <property type="entry name" value="Xdiol_dOase_LigA"/>
</dbReference>
<evidence type="ECO:0000313" key="3">
    <source>
        <dbReference type="EMBL" id="MBW8186214.1"/>
    </source>
</evidence>
<dbReference type="SUPFAM" id="SSF48076">
    <property type="entry name" value="LigA subunit of an aromatic-ring-opening dioxygenase LigAB"/>
    <property type="match status" value="1"/>
</dbReference>
<dbReference type="Proteomes" id="UP001195963">
    <property type="component" value="Unassembled WGS sequence"/>
</dbReference>
<organism evidence="3 4">
    <name type="scientific">Shewanella nanhaiensis</name>
    <dbReference type="NCBI Taxonomy" id="2864872"/>
    <lineage>
        <taxon>Bacteria</taxon>
        <taxon>Pseudomonadati</taxon>
        <taxon>Pseudomonadota</taxon>
        <taxon>Gammaproteobacteria</taxon>
        <taxon>Alteromonadales</taxon>
        <taxon>Shewanellaceae</taxon>
        <taxon>Shewanella</taxon>
    </lineage>
</organism>
<evidence type="ECO:0000313" key="4">
    <source>
        <dbReference type="Proteomes" id="UP001195963"/>
    </source>
</evidence>
<name>A0ABS7E9G1_9GAMM</name>
<evidence type="ECO:0000259" key="2">
    <source>
        <dbReference type="Pfam" id="PF07746"/>
    </source>
</evidence>
<dbReference type="Pfam" id="PF07746">
    <property type="entry name" value="LigA"/>
    <property type="match status" value="1"/>
</dbReference>
<dbReference type="InterPro" id="IPR036622">
    <property type="entry name" value="LigA_sf"/>
</dbReference>
<dbReference type="EMBL" id="JAHZST010000022">
    <property type="protein sequence ID" value="MBW8186214.1"/>
    <property type="molecule type" value="Genomic_DNA"/>
</dbReference>
<gene>
    <name evidence="3" type="ORF">K0625_21565</name>
</gene>
<sequence length="70" mass="8004">MSNLNDFLEKLSSDADLKARYLENPEQVMEEAGLSEEEKEAMRLGDEKSLSDLTGDKKAYRKHIMSPKNK</sequence>
<reference evidence="3 4" key="1">
    <citation type="submission" date="2021-07" db="EMBL/GenBank/DDBJ databases">
        <title>Shewanella sp. nov, isolated from SCS.</title>
        <authorList>
            <person name="Cao W.R."/>
        </authorList>
    </citation>
    <scope>NUCLEOTIDE SEQUENCE [LARGE SCALE GENOMIC DNA]</scope>
    <source>
        <strain evidence="3 4">NR704-98</strain>
    </source>
</reference>
<feature type="region of interest" description="Disordered" evidence="1">
    <location>
        <begin position="29"/>
        <end position="50"/>
    </location>
</feature>
<accession>A0ABS7E9G1</accession>
<proteinExistence type="predicted"/>
<evidence type="ECO:0000256" key="1">
    <source>
        <dbReference type="SAM" id="MobiDB-lite"/>
    </source>
</evidence>
<feature type="compositionally biased region" description="Basic and acidic residues" evidence="1">
    <location>
        <begin position="40"/>
        <end position="50"/>
    </location>
</feature>